<feature type="transmembrane region" description="Helical" evidence="1">
    <location>
        <begin position="369"/>
        <end position="389"/>
    </location>
</feature>
<dbReference type="EMBL" id="CAJNIZ010004448">
    <property type="protein sequence ID" value="CAE7232790.1"/>
    <property type="molecule type" value="Genomic_DNA"/>
</dbReference>
<keyword evidence="1" id="KW-0472">Membrane</keyword>
<dbReference type="AlphaFoldDB" id="A0A812KYL0"/>
<dbReference type="OrthoDB" id="424449at2759"/>
<feature type="transmembrane region" description="Helical" evidence="1">
    <location>
        <begin position="296"/>
        <end position="318"/>
    </location>
</feature>
<organism evidence="2 3">
    <name type="scientific">Symbiodinium pilosum</name>
    <name type="common">Dinoflagellate</name>
    <dbReference type="NCBI Taxonomy" id="2952"/>
    <lineage>
        <taxon>Eukaryota</taxon>
        <taxon>Sar</taxon>
        <taxon>Alveolata</taxon>
        <taxon>Dinophyceae</taxon>
        <taxon>Suessiales</taxon>
        <taxon>Symbiodiniaceae</taxon>
        <taxon>Symbiodinium</taxon>
    </lineage>
</organism>
<dbReference type="Proteomes" id="UP000649617">
    <property type="component" value="Unassembled WGS sequence"/>
</dbReference>
<protein>
    <submittedName>
        <fullName evidence="2">Cnnm4 protein</fullName>
    </submittedName>
</protein>
<feature type="transmembrane region" description="Helical" evidence="1">
    <location>
        <begin position="197"/>
        <end position="216"/>
    </location>
</feature>
<reference evidence="2" key="1">
    <citation type="submission" date="2021-02" db="EMBL/GenBank/DDBJ databases">
        <authorList>
            <person name="Dougan E. K."/>
            <person name="Rhodes N."/>
            <person name="Thang M."/>
            <person name="Chan C."/>
        </authorList>
    </citation>
    <scope>NUCLEOTIDE SEQUENCE</scope>
</reference>
<sequence length="501" mass="54858">MDDAIGLHFKAARQHQELLHREVLQQLQSVSASVHQLQGTFVGRFPAVQKLSQEEDVVFRSLHAPSPDECNGALSLVPTPVSGHPPPPPLHRVASLPLGGVNDSRSPQQTESFARMMSTRRQSDAKRIKLATLNQAVQDCLLTLPSNAAMPSICDQSGFRWMSGSSEILLTLLRIAAVSTFCAIVIVRILVDVRGVSFHFLAAVTMLYSIVGVHCVRQFKRAMHSESMKLADQQLGRFAHEFELDCHWSSAGGVRTSQFIVVWLLMVMGDVVQHIFKVWNLDDSDSDSEIGRLAAHAIQAVAATCFMVYSALVVLTVISQARCLAGLNRMLDCWCNDLLSKSNFAAAAQSWNVMQASIKSVAQALSRSFLILQSLASVGFCFLLGGTAGMSLRAEATTVQLIAEAASAFPLLFLFLASLILMSRAAALTEKCRSIPTFINQIPSDRDLDPDRQYLCRYVADSSTGFIIFGVTITQELFLKQVYFLGTLLSGICGVLVRAYM</sequence>
<comment type="caution">
    <text evidence="2">The sequence shown here is derived from an EMBL/GenBank/DDBJ whole genome shotgun (WGS) entry which is preliminary data.</text>
</comment>
<evidence type="ECO:0000256" key="1">
    <source>
        <dbReference type="SAM" id="Phobius"/>
    </source>
</evidence>
<evidence type="ECO:0000313" key="2">
    <source>
        <dbReference type="EMBL" id="CAE7232790.1"/>
    </source>
</evidence>
<feature type="transmembrane region" description="Helical" evidence="1">
    <location>
        <begin position="401"/>
        <end position="421"/>
    </location>
</feature>
<feature type="transmembrane region" description="Helical" evidence="1">
    <location>
        <begin position="259"/>
        <end position="276"/>
    </location>
</feature>
<proteinExistence type="predicted"/>
<keyword evidence="3" id="KW-1185">Reference proteome</keyword>
<accession>A0A812KYL0</accession>
<gene>
    <name evidence="2" type="primary">cnnm4</name>
    <name evidence="2" type="ORF">SPIL2461_LOCUS3633</name>
</gene>
<feature type="transmembrane region" description="Helical" evidence="1">
    <location>
        <begin position="168"/>
        <end position="191"/>
    </location>
</feature>
<evidence type="ECO:0000313" key="3">
    <source>
        <dbReference type="Proteomes" id="UP000649617"/>
    </source>
</evidence>
<keyword evidence="1" id="KW-0812">Transmembrane</keyword>
<feature type="transmembrane region" description="Helical" evidence="1">
    <location>
        <begin position="482"/>
        <end position="500"/>
    </location>
</feature>
<name>A0A812KYL0_SYMPI</name>
<keyword evidence="1" id="KW-1133">Transmembrane helix</keyword>